<organism evidence="3">
    <name type="scientific">Streptomyces sp. NBC_01393</name>
    <dbReference type="NCBI Taxonomy" id="2903851"/>
    <lineage>
        <taxon>Bacteria</taxon>
        <taxon>Bacillati</taxon>
        <taxon>Actinomycetota</taxon>
        <taxon>Actinomycetes</taxon>
        <taxon>Kitasatosporales</taxon>
        <taxon>Streptomycetaceae</taxon>
        <taxon>Streptomyces</taxon>
    </lineage>
</organism>
<dbReference type="InterPro" id="IPR034907">
    <property type="entry name" value="NDK-like_dom"/>
</dbReference>
<feature type="region of interest" description="Disordered" evidence="1">
    <location>
        <begin position="267"/>
        <end position="301"/>
    </location>
</feature>
<feature type="compositionally biased region" description="Low complexity" evidence="1">
    <location>
        <begin position="210"/>
        <end position="227"/>
    </location>
</feature>
<accession>A0AAU3HRN8</accession>
<dbReference type="SUPFAM" id="SSF54919">
    <property type="entry name" value="Nucleoside diphosphate kinase, NDK"/>
    <property type="match status" value="1"/>
</dbReference>
<name>A0AAU3HRN8_9ACTN</name>
<protein>
    <submittedName>
        <fullName evidence="3">Nucleoside-diphosphate kinase</fullName>
    </submittedName>
</protein>
<dbReference type="Gene3D" id="3.30.70.141">
    <property type="entry name" value="Nucleoside diphosphate kinase-like domain"/>
    <property type="match status" value="1"/>
</dbReference>
<feature type="domain" description="Nucleoside diphosphate kinase-like" evidence="2">
    <location>
        <begin position="21"/>
        <end position="162"/>
    </location>
</feature>
<proteinExistence type="predicted"/>
<keyword evidence="3" id="KW-0808">Transferase</keyword>
<evidence type="ECO:0000259" key="2">
    <source>
        <dbReference type="Pfam" id="PF00334"/>
    </source>
</evidence>
<dbReference type="Pfam" id="PF00334">
    <property type="entry name" value="NDK"/>
    <property type="match status" value="1"/>
</dbReference>
<dbReference type="InterPro" id="IPR036850">
    <property type="entry name" value="NDK-like_dom_sf"/>
</dbReference>
<evidence type="ECO:0000313" key="3">
    <source>
        <dbReference type="EMBL" id="WTZ07053.1"/>
    </source>
</evidence>
<dbReference type="AlphaFoldDB" id="A0AAU3HRN8"/>
<dbReference type="EMBL" id="CP109546">
    <property type="protein sequence ID" value="WTZ07053.1"/>
    <property type="molecule type" value="Genomic_DNA"/>
</dbReference>
<dbReference type="GO" id="GO:0016301">
    <property type="term" value="F:kinase activity"/>
    <property type="evidence" value="ECO:0007669"/>
    <property type="project" value="UniProtKB-KW"/>
</dbReference>
<evidence type="ECO:0000256" key="1">
    <source>
        <dbReference type="SAM" id="MobiDB-lite"/>
    </source>
</evidence>
<keyword evidence="3" id="KW-0418">Kinase</keyword>
<gene>
    <name evidence="3" type="ORF">OG699_02980</name>
</gene>
<feature type="region of interest" description="Disordered" evidence="1">
    <location>
        <begin position="198"/>
        <end position="232"/>
    </location>
</feature>
<reference evidence="3" key="1">
    <citation type="submission" date="2022-10" db="EMBL/GenBank/DDBJ databases">
        <title>The complete genomes of actinobacterial strains from the NBC collection.</title>
        <authorList>
            <person name="Joergensen T.S."/>
            <person name="Alvarez Arevalo M."/>
            <person name="Sterndorff E.B."/>
            <person name="Faurdal D."/>
            <person name="Vuksanovic O."/>
            <person name="Mourched A.-S."/>
            <person name="Charusanti P."/>
            <person name="Shaw S."/>
            <person name="Blin K."/>
            <person name="Weber T."/>
        </authorList>
    </citation>
    <scope>NUCLEOTIDE SEQUENCE</scope>
    <source>
        <strain evidence="3">NBC_01393</strain>
    </source>
</reference>
<sequence length="301" mass="31753">MAALLDGWEPDRADRALLLSTFVMFKPDAVVGRRVEPALAFLAGHGFEPIGALTVRVDARVCRELWRYQINAAPLAVIRAVDMILESGPPCVFVALRDTRGPERTGTTAAERLAELKGSSKNRSADGGSLRGALGCELMCLNFVHAPDDPADLIREVGVLLPGRRAEALSLLAAEVSPRGAAEPVAVARELYAAHPAHTLTRHSPVSTFTRPASSGASSRPAPSGTSDRPADPESLLARVEELAADADGLPLWDRIVIAAEMVEGLPSEGRPLIGPPPGKRPTHPRTVRPAGPPAAAAADR</sequence>